<dbReference type="Proteomes" id="UP001501747">
    <property type="component" value="Unassembled WGS sequence"/>
</dbReference>
<accession>A0ABP7QZL1</accession>
<protein>
    <recommendedName>
        <fullName evidence="3">YgiT-type zinc finger domain-containing protein</fullName>
    </recommendedName>
</protein>
<gene>
    <name evidence="1" type="ORF">GCM10022247_06180</name>
</gene>
<sequence length="83" mass="9094">MTTAPPPSRLPQCELCGGTQVGNLGLVSGHHVGIHPHARTLWARPLSTLNAVVCLQCGHTKFFAADLAEIQKEAREHPERFTW</sequence>
<dbReference type="EMBL" id="BAABAL010000004">
    <property type="protein sequence ID" value="GAA3990281.1"/>
    <property type="molecule type" value="Genomic_DNA"/>
</dbReference>
<evidence type="ECO:0008006" key="3">
    <source>
        <dbReference type="Google" id="ProtNLM"/>
    </source>
</evidence>
<proteinExistence type="predicted"/>
<organism evidence="1 2">
    <name type="scientific">Allokutzneria multivorans</name>
    <dbReference type="NCBI Taxonomy" id="1142134"/>
    <lineage>
        <taxon>Bacteria</taxon>
        <taxon>Bacillati</taxon>
        <taxon>Actinomycetota</taxon>
        <taxon>Actinomycetes</taxon>
        <taxon>Pseudonocardiales</taxon>
        <taxon>Pseudonocardiaceae</taxon>
        <taxon>Allokutzneria</taxon>
    </lineage>
</organism>
<comment type="caution">
    <text evidence="1">The sequence shown here is derived from an EMBL/GenBank/DDBJ whole genome shotgun (WGS) entry which is preliminary data.</text>
</comment>
<reference evidence="2" key="1">
    <citation type="journal article" date="2019" name="Int. J. Syst. Evol. Microbiol.">
        <title>The Global Catalogue of Microorganisms (GCM) 10K type strain sequencing project: providing services to taxonomists for standard genome sequencing and annotation.</title>
        <authorList>
            <consortium name="The Broad Institute Genomics Platform"/>
            <consortium name="The Broad Institute Genome Sequencing Center for Infectious Disease"/>
            <person name="Wu L."/>
            <person name="Ma J."/>
        </authorList>
    </citation>
    <scope>NUCLEOTIDE SEQUENCE [LARGE SCALE GENOMIC DNA]</scope>
    <source>
        <strain evidence="2">JCM 17342</strain>
    </source>
</reference>
<dbReference type="RefSeq" id="WP_344870936.1">
    <property type="nucleotide sequence ID" value="NZ_BAABAL010000004.1"/>
</dbReference>
<evidence type="ECO:0000313" key="2">
    <source>
        <dbReference type="Proteomes" id="UP001501747"/>
    </source>
</evidence>
<name>A0ABP7QZL1_9PSEU</name>
<evidence type="ECO:0000313" key="1">
    <source>
        <dbReference type="EMBL" id="GAA3990281.1"/>
    </source>
</evidence>
<keyword evidence="2" id="KW-1185">Reference proteome</keyword>